<gene>
    <name evidence="2" type="ORF">LX32DRAFT_278674</name>
</gene>
<name>A0AAD9LUL5_9PEZI</name>
<accession>A0AAD9LUL5</accession>
<comment type="caution">
    <text evidence="2">The sequence shown here is derived from an EMBL/GenBank/DDBJ whole genome shotgun (WGS) entry which is preliminary data.</text>
</comment>
<organism evidence="2 3">
    <name type="scientific">Colletotrichum zoysiae</name>
    <dbReference type="NCBI Taxonomy" id="1216348"/>
    <lineage>
        <taxon>Eukaryota</taxon>
        <taxon>Fungi</taxon>
        <taxon>Dikarya</taxon>
        <taxon>Ascomycota</taxon>
        <taxon>Pezizomycotina</taxon>
        <taxon>Sordariomycetes</taxon>
        <taxon>Hypocreomycetidae</taxon>
        <taxon>Glomerellales</taxon>
        <taxon>Glomerellaceae</taxon>
        <taxon>Colletotrichum</taxon>
        <taxon>Colletotrichum graminicola species complex</taxon>
    </lineage>
</organism>
<reference evidence="2" key="1">
    <citation type="submission" date="2021-06" db="EMBL/GenBank/DDBJ databases">
        <title>Comparative genomics, transcriptomics and evolutionary studies reveal genomic signatures of adaptation to plant cell wall in hemibiotrophic fungi.</title>
        <authorList>
            <consortium name="DOE Joint Genome Institute"/>
            <person name="Baroncelli R."/>
            <person name="Diaz J.F."/>
            <person name="Benocci T."/>
            <person name="Peng M."/>
            <person name="Battaglia E."/>
            <person name="Haridas S."/>
            <person name="Andreopoulos W."/>
            <person name="Labutti K."/>
            <person name="Pangilinan J."/>
            <person name="Floch G.L."/>
            <person name="Makela M.R."/>
            <person name="Henrissat B."/>
            <person name="Grigoriev I.V."/>
            <person name="Crouch J.A."/>
            <person name="De Vries R.P."/>
            <person name="Sukno S.A."/>
            <person name="Thon M.R."/>
        </authorList>
    </citation>
    <scope>NUCLEOTIDE SEQUENCE</scope>
    <source>
        <strain evidence="2">MAFF235873</strain>
    </source>
</reference>
<feature type="transmembrane region" description="Helical" evidence="1">
    <location>
        <begin position="42"/>
        <end position="63"/>
    </location>
</feature>
<dbReference type="AlphaFoldDB" id="A0AAD9LUL5"/>
<proteinExistence type="predicted"/>
<evidence type="ECO:0000313" key="3">
    <source>
        <dbReference type="Proteomes" id="UP001232148"/>
    </source>
</evidence>
<sequence length="182" mass="21180">MAQRKTRAQGRTLILLTTAQWLRCIGDGEWFFFFTLASPMHRRWMGVELFLPFFYFFFCGKGVKKKKKKKKRLSDLATCKWYLPSSSSILFVRIRCFDWGKSRHRSGCWAAPAGASPDQRDGMRRGFFFFFSPFFFFHSIFLSSSPTLYLPVCYIYVVSVGTSFSPTDSDSDWPRLDARVGT</sequence>
<keyword evidence="1" id="KW-1133">Transmembrane helix</keyword>
<evidence type="ECO:0000313" key="2">
    <source>
        <dbReference type="EMBL" id="KAK2021027.1"/>
    </source>
</evidence>
<dbReference type="EMBL" id="MU843145">
    <property type="protein sequence ID" value="KAK2021027.1"/>
    <property type="molecule type" value="Genomic_DNA"/>
</dbReference>
<evidence type="ECO:0000256" key="1">
    <source>
        <dbReference type="SAM" id="Phobius"/>
    </source>
</evidence>
<keyword evidence="1" id="KW-0472">Membrane</keyword>
<protein>
    <submittedName>
        <fullName evidence="2">Uncharacterized protein</fullName>
    </submittedName>
</protein>
<feature type="transmembrane region" description="Helical" evidence="1">
    <location>
        <begin position="126"/>
        <end position="142"/>
    </location>
</feature>
<dbReference type="Proteomes" id="UP001232148">
    <property type="component" value="Unassembled WGS sequence"/>
</dbReference>
<keyword evidence="3" id="KW-1185">Reference proteome</keyword>
<keyword evidence="1" id="KW-0812">Transmembrane</keyword>